<dbReference type="EMBL" id="SNRY01002381">
    <property type="protein sequence ID" value="KAA6325348.1"/>
    <property type="molecule type" value="Genomic_DNA"/>
</dbReference>
<protein>
    <recommendedName>
        <fullName evidence="2">SGNH hydrolase-type esterase domain-containing protein</fullName>
    </recommendedName>
</protein>
<proteinExistence type="predicted"/>
<name>A0A5J4QVY4_9ZZZZ</name>
<accession>A0A5J4QVY4</accession>
<dbReference type="SUPFAM" id="SSF52266">
    <property type="entry name" value="SGNH hydrolase"/>
    <property type="match status" value="1"/>
</dbReference>
<evidence type="ECO:0008006" key="2">
    <source>
        <dbReference type="Google" id="ProtNLM"/>
    </source>
</evidence>
<gene>
    <name evidence="1" type="ORF">EZS27_025429</name>
</gene>
<reference evidence="1" key="1">
    <citation type="submission" date="2019-03" db="EMBL/GenBank/DDBJ databases">
        <title>Single cell metagenomics reveals metabolic interactions within the superorganism composed of flagellate Streblomastix strix and complex community of Bacteroidetes bacteria on its surface.</title>
        <authorList>
            <person name="Treitli S.C."/>
            <person name="Kolisko M."/>
            <person name="Husnik F."/>
            <person name="Keeling P."/>
            <person name="Hampl V."/>
        </authorList>
    </citation>
    <scope>NUCLEOTIDE SEQUENCE</scope>
    <source>
        <strain evidence="1">STM</strain>
    </source>
</reference>
<dbReference type="AlphaFoldDB" id="A0A5J4QVY4"/>
<organism evidence="1">
    <name type="scientific">termite gut metagenome</name>
    <dbReference type="NCBI Taxonomy" id="433724"/>
    <lineage>
        <taxon>unclassified sequences</taxon>
        <taxon>metagenomes</taxon>
        <taxon>organismal metagenomes</taxon>
    </lineage>
</organism>
<evidence type="ECO:0000313" key="1">
    <source>
        <dbReference type="EMBL" id="KAA6325348.1"/>
    </source>
</evidence>
<sequence length="271" mass="31909">MKEFLLKTLLFFVLLFLFSFLFWEYCHTDEPIVKIKEKVLILGDSHTEDAINDTIFTNSYNYSQSSDPFIYSYVKLVNITSASKIDTLLLSVSPVSIGDKEKWLHKVNKLLFRFPWEDLTFLSQYNPLAIGHSFNIFDIRINANNVGGYAYLDRFNIQKNLEQWVTTKKTLDPCIPHDAQLLYLDKIVEYCKSKSIKLIFINTPMYHAERFYNLDNFYKIIKEKYNDVTFWDYGNYVLQDSCYADVGHLNYIGAKMFSAMLQEKVRSKINQ</sequence>
<comment type="caution">
    <text evidence="1">The sequence shown here is derived from an EMBL/GenBank/DDBJ whole genome shotgun (WGS) entry which is preliminary data.</text>
</comment>